<organism evidence="2 3">
    <name type="scientific">Roseobacter ponti</name>
    <dbReference type="NCBI Taxonomy" id="1891787"/>
    <lineage>
        <taxon>Bacteria</taxon>
        <taxon>Pseudomonadati</taxon>
        <taxon>Pseudomonadota</taxon>
        <taxon>Alphaproteobacteria</taxon>
        <taxon>Rhodobacterales</taxon>
        <taxon>Roseobacteraceae</taxon>
        <taxon>Roseobacter</taxon>
    </lineage>
</organism>
<evidence type="ECO:0000256" key="1">
    <source>
        <dbReference type="SAM" id="MobiDB-lite"/>
    </source>
</evidence>
<accession>A0A858SNQ1</accession>
<reference evidence="2 3" key="1">
    <citation type="submission" date="2020-02" db="EMBL/GenBank/DDBJ databases">
        <title>Genome sequence of Roseobacter ponti.</title>
        <authorList>
            <person name="Hollensteiner J."/>
            <person name="Schneider D."/>
            <person name="Poehlein A."/>
            <person name="Daniel R."/>
        </authorList>
    </citation>
    <scope>NUCLEOTIDE SEQUENCE [LARGE SCALE GENOMIC DNA]</scope>
    <source>
        <strain evidence="2 3">DSM 106830</strain>
    </source>
</reference>
<dbReference type="SUPFAM" id="SSF52096">
    <property type="entry name" value="ClpP/crotonase"/>
    <property type="match status" value="1"/>
</dbReference>
<dbReference type="AlphaFoldDB" id="A0A858SNQ1"/>
<name>A0A858SNQ1_9RHOB</name>
<dbReference type="RefSeq" id="WP_169638891.1">
    <property type="nucleotide sequence ID" value="NZ_CP048788.1"/>
</dbReference>
<evidence type="ECO:0000313" key="3">
    <source>
        <dbReference type="Proteomes" id="UP000503308"/>
    </source>
</evidence>
<gene>
    <name evidence="2" type="ORF">G3256_00065</name>
</gene>
<protein>
    <recommendedName>
        <fullName evidence="4">Periplasmic protein</fullName>
    </recommendedName>
</protein>
<feature type="region of interest" description="Disordered" evidence="1">
    <location>
        <begin position="47"/>
        <end position="89"/>
    </location>
</feature>
<evidence type="ECO:0000313" key="2">
    <source>
        <dbReference type="EMBL" id="QJF49667.1"/>
    </source>
</evidence>
<dbReference type="EMBL" id="CP048788">
    <property type="protein sequence ID" value="QJF49667.1"/>
    <property type="molecule type" value="Genomic_DNA"/>
</dbReference>
<proteinExistence type="predicted"/>
<dbReference type="Gene3D" id="3.90.226.10">
    <property type="entry name" value="2-enoyl-CoA Hydratase, Chain A, domain 1"/>
    <property type="match status" value="1"/>
</dbReference>
<dbReference type="Proteomes" id="UP000503308">
    <property type="component" value="Chromosome"/>
</dbReference>
<dbReference type="InterPro" id="IPR029045">
    <property type="entry name" value="ClpP/crotonase-like_dom_sf"/>
</dbReference>
<sequence>MNDTPSPSRARRFDTRAAILGVLALQVVLAVLLMGRDVLSVLPQMVRPSDRPAFDTPVAPGDQTRRYAPDDLPFAPSRDGAPGRPYRTSGDMPVRLLFAQSDGLLSLTGQIAPGDAIRMEEHLQTAGPVTDVRLNSPGGSVQDALSIGRQLRALEATTLMEATDVCLSACPYILASGVTRRVDDAAQVGVHQHFFGANTALPAFVAVESIQQGQGEVMEYLDDMGVDPLIMRHALKTPPDEIYILLPEELITYRMVTPAGS</sequence>
<keyword evidence="3" id="KW-1185">Reference proteome</keyword>
<dbReference type="KEGG" id="rpon:G3256_00065"/>
<evidence type="ECO:0008006" key="4">
    <source>
        <dbReference type="Google" id="ProtNLM"/>
    </source>
</evidence>